<feature type="active site" description="Nucleophile" evidence="4">
    <location>
        <position position="537"/>
    </location>
</feature>
<proteinExistence type="inferred from homology"/>
<evidence type="ECO:0000256" key="1">
    <source>
        <dbReference type="ARBA" id="ARBA00022603"/>
    </source>
</evidence>
<dbReference type="Pfam" id="PF05958">
    <property type="entry name" value="tRNA_U5-meth_tr"/>
    <property type="match status" value="1"/>
</dbReference>
<dbReference type="InterPro" id="IPR029063">
    <property type="entry name" value="SAM-dependent_MTases_sf"/>
</dbReference>
<evidence type="ECO:0000256" key="5">
    <source>
        <dbReference type="PROSITE-ProRule" id="PRU10015"/>
    </source>
</evidence>
<dbReference type="InterPro" id="IPR030390">
    <property type="entry name" value="MeTrfase_TrmA_AS"/>
</dbReference>
<evidence type="ECO:0000313" key="7">
    <source>
        <dbReference type="EMBL" id="CDW77363.1"/>
    </source>
</evidence>
<dbReference type="GO" id="GO:0006396">
    <property type="term" value="P:RNA processing"/>
    <property type="evidence" value="ECO:0007669"/>
    <property type="project" value="InterPro"/>
</dbReference>
<evidence type="ECO:0000256" key="4">
    <source>
        <dbReference type="PROSITE-ProRule" id="PRU01024"/>
    </source>
</evidence>
<dbReference type="SUPFAM" id="SSF53335">
    <property type="entry name" value="S-adenosyl-L-methionine-dependent methyltransferases"/>
    <property type="match status" value="1"/>
</dbReference>
<comment type="caution">
    <text evidence="4">Lacks conserved residue(s) required for the propagation of feature annotation.</text>
</comment>
<dbReference type="OrthoDB" id="10250660at2759"/>
<dbReference type="PANTHER" id="PTHR45904">
    <property type="entry name" value="TRNA (URACIL-5-)-METHYLTRANSFERASE"/>
    <property type="match status" value="1"/>
</dbReference>
<sequence>MESIQQPEVIQIKPEEPNQIVQSESKHFKEYYLCLTGAQPHMIEKDLVKFFMKNFNLEDLPLKGIMKKRGNNFAFFLFQDQEQMTKFKELFLCEIMPKMPKMRLKEVSKKMNAREFRPVKDREEMKEESERKKEKQMQNVTKEEIEEEMKISVEDRVTPYHNLEYKDQIKKKEQQLIDVLRSFDEQLKKDIKKNNEVKPKWYPETEQNIPCPLSEIIECDEDYINEYRNKVEFTVGRRYEDNEICVGFNKGNMNKGILYVDYPDTIKPISKNSIRAAKQLEKIIKESQIEPYDRKSNQGYWRILLYRESKKTKQVLICVVVSQENQVNEEQQLEIEQKLKTEFLSSSESSQNEYKTVSLSMIFSNEISGGYKETDRVKLLGGQDYYEEKLFDFNFRVSPFAFFQVNTNVFEKMLRLIEYFTQINENTVVLDICCGTGAIGICLSQKARKVIGVDIVESAIENAKANVQLNKDVINPDKCEYYAGRAEEVLPNLVKDQQALGLQIIGIVDPPRSGLHKDVLKALRTCKGLDRLVYVSCNPQSQMKDLQCLCYETSKKRKAPPFKPLQCIGADLFPHTNHIESIVLLERFYD</sequence>
<feature type="binding site" evidence="4">
    <location>
        <position position="454"/>
    </location>
    <ligand>
        <name>S-adenosyl-L-methionine</name>
        <dbReference type="ChEBI" id="CHEBI:59789"/>
    </ligand>
</feature>
<dbReference type="InterPro" id="IPR010280">
    <property type="entry name" value="U5_MeTrfase_fam"/>
</dbReference>
<keyword evidence="8" id="KW-1185">Reference proteome</keyword>
<protein>
    <submittedName>
        <fullName evidence="7">Tinys locus 9c protein</fullName>
    </submittedName>
</protein>
<feature type="compositionally biased region" description="Basic and acidic residues" evidence="6">
    <location>
        <begin position="120"/>
        <end position="136"/>
    </location>
</feature>
<accession>A0A078A984</accession>
<dbReference type="PROSITE" id="PS01230">
    <property type="entry name" value="TRMA_1"/>
    <property type="match status" value="1"/>
</dbReference>
<keyword evidence="2 4" id="KW-0808">Transferase</keyword>
<dbReference type="PANTHER" id="PTHR45904:SF2">
    <property type="entry name" value="TRNA (URACIL-5-)-METHYLTRANSFERASE HOMOLOG A"/>
    <property type="match status" value="1"/>
</dbReference>
<name>A0A078A984_STYLE</name>
<dbReference type="InterPro" id="IPR045850">
    <property type="entry name" value="TRM2_met"/>
</dbReference>
<feature type="active site" evidence="5">
    <location>
        <position position="537"/>
    </location>
</feature>
<dbReference type="EMBL" id="CCKQ01006074">
    <property type="protein sequence ID" value="CDW77363.1"/>
    <property type="molecule type" value="Genomic_DNA"/>
</dbReference>
<dbReference type="CDD" id="cd02440">
    <property type="entry name" value="AdoMet_MTases"/>
    <property type="match status" value="1"/>
</dbReference>
<feature type="binding site" evidence="4">
    <location>
        <position position="509"/>
    </location>
    <ligand>
        <name>S-adenosyl-L-methionine</name>
        <dbReference type="ChEBI" id="CHEBI:59789"/>
    </ligand>
</feature>
<dbReference type="GO" id="GO:0008173">
    <property type="term" value="F:RNA methyltransferase activity"/>
    <property type="evidence" value="ECO:0007669"/>
    <property type="project" value="InterPro"/>
</dbReference>
<dbReference type="Gene3D" id="3.40.50.150">
    <property type="entry name" value="Vaccinia Virus protein VP39"/>
    <property type="match status" value="1"/>
</dbReference>
<evidence type="ECO:0000313" key="8">
    <source>
        <dbReference type="Proteomes" id="UP000039865"/>
    </source>
</evidence>
<organism evidence="7 8">
    <name type="scientific">Stylonychia lemnae</name>
    <name type="common">Ciliate</name>
    <dbReference type="NCBI Taxonomy" id="5949"/>
    <lineage>
        <taxon>Eukaryota</taxon>
        <taxon>Sar</taxon>
        <taxon>Alveolata</taxon>
        <taxon>Ciliophora</taxon>
        <taxon>Intramacronucleata</taxon>
        <taxon>Spirotrichea</taxon>
        <taxon>Stichotrichia</taxon>
        <taxon>Sporadotrichida</taxon>
        <taxon>Oxytrichidae</taxon>
        <taxon>Stylonychinae</taxon>
        <taxon>Stylonychia</taxon>
    </lineage>
</organism>
<dbReference type="InParanoid" id="A0A078A984"/>
<dbReference type="AlphaFoldDB" id="A0A078A984"/>
<dbReference type="Proteomes" id="UP000039865">
    <property type="component" value="Unassembled WGS sequence"/>
</dbReference>
<evidence type="ECO:0000256" key="6">
    <source>
        <dbReference type="SAM" id="MobiDB-lite"/>
    </source>
</evidence>
<feature type="binding site" evidence="4">
    <location>
        <position position="404"/>
    </location>
    <ligand>
        <name>S-adenosyl-L-methionine</name>
        <dbReference type="ChEBI" id="CHEBI:59789"/>
    </ligand>
</feature>
<dbReference type="OMA" id="TPLWNMP"/>
<feature type="region of interest" description="Disordered" evidence="6">
    <location>
        <begin position="120"/>
        <end position="141"/>
    </location>
</feature>
<evidence type="ECO:0000256" key="2">
    <source>
        <dbReference type="ARBA" id="ARBA00022679"/>
    </source>
</evidence>
<keyword evidence="3 4" id="KW-0949">S-adenosyl-L-methionine</keyword>
<gene>
    <name evidence="7" type="primary">Contig18105.g19245</name>
    <name evidence="7" type="ORF">STYLEM_6323</name>
</gene>
<dbReference type="GO" id="GO:0003723">
    <property type="term" value="F:RNA binding"/>
    <property type="evidence" value="ECO:0007669"/>
    <property type="project" value="TreeGrafter"/>
</dbReference>
<reference evidence="7 8" key="1">
    <citation type="submission" date="2014-06" db="EMBL/GenBank/DDBJ databases">
        <authorList>
            <person name="Swart Estienne"/>
        </authorList>
    </citation>
    <scope>NUCLEOTIDE SEQUENCE [LARGE SCALE GENOMIC DNA]</scope>
    <source>
        <strain evidence="7 8">130c</strain>
    </source>
</reference>
<evidence type="ECO:0000256" key="3">
    <source>
        <dbReference type="ARBA" id="ARBA00022691"/>
    </source>
</evidence>
<keyword evidence="1 4" id="KW-0489">Methyltransferase</keyword>
<dbReference type="Gene3D" id="2.40.50.1070">
    <property type="match status" value="1"/>
</dbReference>
<dbReference type="PROSITE" id="PS51687">
    <property type="entry name" value="SAM_MT_RNA_M5U"/>
    <property type="match status" value="1"/>
</dbReference>
<comment type="similarity">
    <text evidence="4">Belongs to the class I-like SAM-binding methyltransferase superfamily. RNA M5U methyltransferase family.</text>
</comment>
<dbReference type="GO" id="GO:0032259">
    <property type="term" value="P:methylation"/>
    <property type="evidence" value="ECO:0007669"/>
    <property type="project" value="UniProtKB-KW"/>
</dbReference>